<dbReference type="OrthoDB" id="10060449at2759"/>
<dbReference type="InterPro" id="IPR012337">
    <property type="entry name" value="RNaseH-like_sf"/>
</dbReference>
<sequence length="78" mass="8956">MPDTVSFESPNKNKGEWSATDELEELYEHDVPYVNRVCIDNKINVGKWYEVLRNPMATTVEDLSEQFGCRGVEGIVYV</sequence>
<evidence type="ECO:0000313" key="3">
    <source>
        <dbReference type="Proteomes" id="UP000604046"/>
    </source>
</evidence>
<dbReference type="AlphaFoldDB" id="A0A812UYC3"/>
<protein>
    <submittedName>
        <fullName evidence="2">Pol2 protein</fullName>
    </submittedName>
</protein>
<gene>
    <name evidence="2" type="primary">pol2</name>
    <name evidence="2" type="ORF">SNAT2548_LOCUS34506</name>
</gene>
<comment type="caution">
    <text evidence="2">The sequence shown here is derived from an EMBL/GenBank/DDBJ whole genome shotgun (WGS) entry which is preliminary data.</text>
</comment>
<name>A0A812UYC3_9DINO</name>
<proteinExistence type="predicted"/>
<dbReference type="InterPro" id="IPR006133">
    <property type="entry name" value="DNA-dir_DNA_pol_B_exonuc"/>
</dbReference>
<reference evidence="2" key="1">
    <citation type="submission" date="2021-02" db="EMBL/GenBank/DDBJ databases">
        <authorList>
            <person name="Dougan E. K."/>
            <person name="Rhodes N."/>
            <person name="Thang M."/>
            <person name="Chan C."/>
        </authorList>
    </citation>
    <scope>NUCLEOTIDE SEQUENCE</scope>
</reference>
<dbReference type="Proteomes" id="UP000604046">
    <property type="component" value="Unassembled WGS sequence"/>
</dbReference>
<evidence type="ECO:0000313" key="2">
    <source>
        <dbReference type="EMBL" id="CAE7606789.1"/>
    </source>
</evidence>
<keyword evidence="3" id="KW-1185">Reference proteome</keyword>
<dbReference type="Pfam" id="PF03104">
    <property type="entry name" value="DNA_pol_B_exo1"/>
    <property type="match status" value="1"/>
</dbReference>
<accession>A0A812UYC3</accession>
<dbReference type="SUPFAM" id="SSF53098">
    <property type="entry name" value="Ribonuclease H-like"/>
    <property type="match status" value="1"/>
</dbReference>
<evidence type="ECO:0000259" key="1">
    <source>
        <dbReference type="Pfam" id="PF03104"/>
    </source>
</evidence>
<organism evidence="2 3">
    <name type="scientific">Symbiodinium natans</name>
    <dbReference type="NCBI Taxonomy" id="878477"/>
    <lineage>
        <taxon>Eukaryota</taxon>
        <taxon>Sar</taxon>
        <taxon>Alveolata</taxon>
        <taxon>Dinophyceae</taxon>
        <taxon>Suessiales</taxon>
        <taxon>Symbiodiniaceae</taxon>
        <taxon>Symbiodinium</taxon>
    </lineage>
</organism>
<feature type="domain" description="DNA-directed DNA polymerase family B exonuclease" evidence="1">
    <location>
        <begin position="26"/>
        <end position="57"/>
    </location>
</feature>
<dbReference type="EMBL" id="CAJNDS010002812">
    <property type="protein sequence ID" value="CAE7606789.1"/>
    <property type="molecule type" value="Genomic_DNA"/>
</dbReference>